<organism evidence="7 8">
    <name type="scientific">Coccomyxa viridis</name>
    <dbReference type="NCBI Taxonomy" id="1274662"/>
    <lineage>
        <taxon>Eukaryota</taxon>
        <taxon>Viridiplantae</taxon>
        <taxon>Chlorophyta</taxon>
        <taxon>core chlorophytes</taxon>
        <taxon>Trebouxiophyceae</taxon>
        <taxon>Trebouxiophyceae incertae sedis</taxon>
        <taxon>Coccomyxaceae</taxon>
        <taxon>Coccomyxa</taxon>
    </lineage>
</organism>
<dbReference type="InterPro" id="IPR003034">
    <property type="entry name" value="SAP_dom"/>
</dbReference>
<dbReference type="PROSITE" id="PS50174">
    <property type="entry name" value="G_PATCH"/>
    <property type="match status" value="1"/>
</dbReference>
<dbReference type="InterPro" id="IPR025223">
    <property type="entry name" value="S1-like_RNA-bd_dom"/>
</dbReference>
<dbReference type="GO" id="GO:0005737">
    <property type="term" value="C:cytoplasm"/>
    <property type="evidence" value="ECO:0007669"/>
    <property type="project" value="UniProtKB-SubCell"/>
</dbReference>
<protein>
    <recommendedName>
        <fullName evidence="6">G-patch domain-containing protein</fullName>
    </recommendedName>
</protein>
<dbReference type="SMART" id="SM00443">
    <property type="entry name" value="G_patch"/>
    <property type="match status" value="1"/>
</dbReference>
<dbReference type="SMART" id="SM00513">
    <property type="entry name" value="SAP"/>
    <property type="match status" value="1"/>
</dbReference>
<dbReference type="Pfam" id="PF01585">
    <property type="entry name" value="G-patch"/>
    <property type="match status" value="1"/>
</dbReference>
<dbReference type="PANTHER" id="PTHR14304:SF11">
    <property type="entry name" value="SAP DOMAIN-CONTAINING PROTEIN"/>
    <property type="match status" value="1"/>
</dbReference>
<evidence type="ECO:0000259" key="6">
    <source>
        <dbReference type="PROSITE" id="PS50174"/>
    </source>
</evidence>
<dbReference type="AlphaFoldDB" id="A0AAV1I3R4"/>
<dbReference type="Pfam" id="PF14444">
    <property type="entry name" value="S1-like"/>
    <property type="match status" value="1"/>
</dbReference>
<feature type="compositionally biased region" description="Basic and acidic residues" evidence="5">
    <location>
        <begin position="375"/>
        <end position="393"/>
    </location>
</feature>
<feature type="region of interest" description="Disordered" evidence="5">
    <location>
        <begin position="70"/>
        <end position="144"/>
    </location>
</feature>
<keyword evidence="2" id="KW-0963">Cytoplasm</keyword>
<comment type="caution">
    <text evidence="7">The sequence shown here is derived from an EMBL/GenBank/DDBJ whole genome shotgun (WGS) entry which is preliminary data.</text>
</comment>
<dbReference type="InterPro" id="IPR036361">
    <property type="entry name" value="SAP_dom_sf"/>
</dbReference>
<sequence>MQSWLGTVTQLIPPNYGIVDGNAFYIDAVVEGKLPAVGDKVACEGTPNIDGGMYEWRLHRVQLAHSATVPMPQPQQTRPFAIPHNRPPASRGREAPSQAQASPLRSPAHAASPAHQQNIVPTKPLGGFKSSTKPEDKPVEPAKYNQMAPPMTAYTAEYALAKASAAMEGSYQQANVAQPQDRRAFFVNPAKQLDDEAMKKSAAAAQQLGSIIGDPASIGAKLMSKMGFGVAGQGLGRAGQGIVAPVEAVKMGQGQGLGFERERKERPRSPEHDRPARRRGPREDRARPRTPPRRRPASRSRSRSPGSDARGRYRVEPPKFPPADPTRGVATLSKRYRNLYIPADFCHVSASWVVTLPDWDALPLTHHVSMRIAKAEKEAEERASEAPEDRKEDAAEDGPSLASDVLTPGRRWGARVVLMSGANARLLNNPSVKIWQHPMKKLQFLVGQRGRRETMLIGGAWDPVDGADPAHSPATLKATAIRTFLAATGVDLSPAAHWTSFAQLHYLRKNGYEDDIEEDVMVFVVDAHELAVPDQEAKDLLAKAASAATTEIEAKKALDAAEEEERSAEASFELLGREDVPAPPDMGDNLTLAPAEMTVAALQEALSKRGLDTKWNPLSANKKKELVDRLQDYLSAKRAEHAALDKDYRAFTDAKKAVETAKERTKEVKETVKNARAAVREALKTVSDPPAVVSRHLNSFSHAVTAAPCTLSEL</sequence>
<evidence type="ECO:0000313" key="7">
    <source>
        <dbReference type="EMBL" id="CAK0779591.1"/>
    </source>
</evidence>
<dbReference type="Pfam" id="PF14443">
    <property type="entry name" value="DBC1"/>
    <property type="match status" value="1"/>
</dbReference>
<feature type="compositionally biased region" description="Basic and acidic residues" evidence="5">
    <location>
        <begin position="259"/>
        <end position="274"/>
    </location>
</feature>
<gene>
    <name evidence="7" type="ORF">CVIRNUC_004812</name>
</gene>
<dbReference type="GO" id="GO:0005634">
    <property type="term" value="C:nucleus"/>
    <property type="evidence" value="ECO:0007669"/>
    <property type="project" value="TreeGrafter"/>
</dbReference>
<accession>A0AAV1I3R4</accession>
<dbReference type="GO" id="GO:0006355">
    <property type="term" value="P:regulation of DNA-templated transcription"/>
    <property type="evidence" value="ECO:0007669"/>
    <property type="project" value="InterPro"/>
</dbReference>
<dbReference type="InterPro" id="IPR000467">
    <property type="entry name" value="G_patch_dom"/>
</dbReference>
<name>A0AAV1I3R4_9CHLO</name>
<dbReference type="SMART" id="SM01122">
    <property type="entry name" value="DBC1"/>
    <property type="match status" value="1"/>
</dbReference>
<feature type="region of interest" description="Disordered" evidence="5">
    <location>
        <begin position="253"/>
        <end position="328"/>
    </location>
</feature>
<feature type="domain" description="G-patch" evidence="6">
    <location>
        <begin position="215"/>
        <end position="262"/>
    </location>
</feature>
<evidence type="ECO:0000256" key="1">
    <source>
        <dbReference type="ARBA" id="ARBA00004496"/>
    </source>
</evidence>
<evidence type="ECO:0000256" key="4">
    <source>
        <dbReference type="SAM" id="Coils"/>
    </source>
</evidence>
<dbReference type="GO" id="GO:0003676">
    <property type="term" value="F:nucleic acid binding"/>
    <property type="evidence" value="ECO:0007669"/>
    <property type="project" value="InterPro"/>
</dbReference>
<evidence type="ECO:0000313" key="8">
    <source>
        <dbReference type="Proteomes" id="UP001314263"/>
    </source>
</evidence>
<dbReference type="InterPro" id="IPR025954">
    <property type="entry name" value="DBC1/CARP1_inactive_NUDIX"/>
</dbReference>
<reference evidence="7 8" key="1">
    <citation type="submission" date="2023-10" db="EMBL/GenBank/DDBJ databases">
        <authorList>
            <person name="Maclean D."/>
            <person name="Macfadyen A."/>
        </authorList>
    </citation>
    <scope>NUCLEOTIDE SEQUENCE [LARGE SCALE GENOMIC DNA]</scope>
</reference>
<dbReference type="Gene3D" id="1.10.720.30">
    <property type="entry name" value="SAP domain"/>
    <property type="match status" value="1"/>
</dbReference>
<dbReference type="PANTHER" id="PTHR14304">
    <property type="entry name" value="CELL DIVISION CYCLE AND APOPTOSIS REGULATOR PROTEIN"/>
    <property type="match status" value="1"/>
</dbReference>
<feature type="compositionally biased region" description="Basic residues" evidence="5">
    <location>
        <begin position="288"/>
        <end position="302"/>
    </location>
</feature>
<keyword evidence="8" id="KW-1185">Reference proteome</keyword>
<proteinExistence type="predicted"/>
<evidence type="ECO:0000256" key="3">
    <source>
        <dbReference type="ARBA" id="ARBA00022553"/>
    </source>
</evidence>
<dbReference type="Proteomes" id="UP001314263">
    <property type="component" value="Unassembled WGS sequence"/>
</dbReference>
<feature type="coiled-coil region" evidence="4">
    <location>
        <begin position="551"/>
        <end position="578"/>
    </location>
</feature>
<feature type="region of interest" description="Disordered" evidence="5">
    <location>
        <begin position="375"/>
        <end position="404"/>
    </location>
</feature>
<keyword evidence="3" id="KW-0597">Phosphoprotein</keyword>
<keyword evidence="4" id="KW-0175">Coiled coil</keyword>
<dbReference type="EMBL" id="CAUYUE010000005">
    <property type="protein sequence ID" value="CAK0779591.1"/>
    <property type="molecule type" value="Genomic_DNA"/>
</dbReference>
<evidence type="ECO:0000256" key="2">
    <source>
        <dbReference type="ARBA" id="ARBA00022490"/>
    </source>
</evidence>
<comment type="subcellular location">
    <subcellularLocation>
        <location evidence="1">Cytoplasm</location>
    </subcellularLocation>
</comment>
<dbReference type="InterPro" id="IPR025224">
    <property type="entry name" value="CCAR1/CCAR2"/>
</dbReference>
<evidence type="ECO:0000256" key="5">
    <source>
        <dbReference type="SAM" id="MobiDB-lite"/>
    </source>
</evidence>